<evidence type="ECO:0000256" key="3">
    <source>
        <dbReference type="ARBA" id="ARBA00022448"/>
    </source>
</evidence>
<evidence type="ECO:0000256" key="5">
    <source>
        <dbReference type="ARBA" id="ARBA00023242"/>
    </source>
</evidence>
<accession>A0A0D7BEX5</accession>
<dbReference type="Pfam" id="PF22602">
    <property type="entry name" value="NXF_NTF2"/>
    <property type="match status" value="1"/>
</dbReference>
<comment type="similarity">
    <text evidence="2">Belongs to the NXF family.</text>
</comment>
<dbReference type="SUPFAM" id="SSF54427">
    <property type="entry name" value="NTF2-like"/>
    <property type="match status" value="1"/>
</dbReference>
<evidence type="ECO:0000256" key="6">
    <source>
        <dbReference type="SAM" id="MobiDB-lite"/>
    </source>
</evidence>
<protein>
    <submittedName>
        <fullName evidence="8">NTF2-like protein</fullName>
    </submittedName>
</protein>
<dbReference type="Gene3D" id="1.10.8.10">
    <property type="entry name" value="DNA helicase RuvA subunit, C-terminal domain"/>
    <property type="match status" value="1"/>
</dbReference>
<dbReference type="InterPro" id="IPR032675">
    <property type="entry name" value="LRR_dom_sf"/>
</dbReference>
<dbReference type="GO" id="GO:0003723">
    <property type="term" value="F:RNA binding"/>
    <property type="evidence" value="ECO:0007669"/>
    <property type="project" value="TreeGrafter"/>
</dbReference>
<keyword evidence="4" id="KW-0509">mRNA transport</keyword>
<dbReference type="PROSITE" id="PS50177">
    <property type="entry name" value="NTF2_DOMAIN"/>
    <property type="match status" value="1"/>
</dbReference>
<dbReference type="InterPro" id="IPR057125">
    <property type="entry name" value="NXF1/2/3/5-like_LRR"/>
</dbReference>
<dbReference type="Proteomes" id="UP000054007">
    <property type="component" value="Unassembled WGS sequence"/>
</dbReference>
<dbReference type="GO" id="GO:0005634">
    <property type="term" value="C:nucleus"/>
    <property type="evidence" value="ECO:0007669"/>
    <property type="project" value="UniProtKB-SubCell"/>
</dbReference>
<keyword evidence="9" id="KW-1185">Reference proteome</keyword>
<dbReference type="Gene3D" id="3.80.10.10">
    <property type="entry name" value="Ribonuclease Inhibitor"/>
    <property type="match status" value="1"/>
</dbReference>
<organism evidence="8 9">
    <name type="scientific">Cylindrobasidium torrendii FP15055 ss-10</name>
    <dbReference type="NCBI Taxonomy" id="1314674"/>
    <lineage>
        <taxon>Eukaryota</taxon>
        <taxon>Fungi</taxon>
        <taxon>Dikarya</taxon>
        <taxon>Basidiomycota</taxon>
        <taxon>Agaricomycotina</taxon>
        <taxon>Agaricomycetes</taxon>
        <taxon>Agaricomycetidae</taxon>
        <taxon>Agaricales</taxon>
        <taxon>Marasmiineae</taxon>
        <taxon>Physalacriaceae</taxon>
        <taxon>Cylindrobasidium</taxon>
    </lineage>
</organism>
<reference evidence="8 9" key="1">
    <citation type="journal article" date="2015" name="Fungal Genet. Biol.">
        <title>Evolution of novel wood decay mechanisms in Agaricales revealed by the genome sequences of Fistulina hepatica and Cylindrobasidium torrendii.</title>
        <authorList>
            <person name="Floudas D."/>
            <person name="Held B.W."/>
            <person name="Riley R."/>
            <person name="Nagy L.G."/>
            <person name="Koehler G."/>
            <person name="Ransdell A.S."/>
            <person name="Younus H."/>
            <person name="Chow J."/>
            <person name="Chiniquy J."/>
            <person name="Lipzen A."/>
            <person name="Tritt A."/>
            <person name="Sun H."/>
            <person name="Haridas S."/>
            <person name="LaButti K."/>
            <person name="Ohm R.A."/>
            <person name="Kues U."/>
            <person name="Blanchette R.A."/>
            <person name="Grigoriev I.V."/>
            <person name="Minto R.E."/>
            <person name="Hibbett D.S."/>
        </authorList>
    </citation>
    <scope>NUCLEOTIDE SEQUENCE [LARGE SCALE GENOMIC DNA]</scope>
    <source>
        <strain evidence="8 9">FP15055 ss-10</strain>
    </source>
</reference>
<sequence>MYSSPTRAPGSVAAKTLRKTGLMDKDTTMRDVSSGSRQGGRKVGRKLTSRPRPADAILGNSRTSLSTRPGPKTVSGATAIRGASSRMAVDIERRRAVARPSQSRNSVANWKEVVESRYDGQAQMLNLSNLVDDPIVKKYSLSPPGHGGTGTEAAVIFKLAQKLSPPPTKLDLSNNNLSPEHLSRLSHYLRDIQALSLVNNQLKTWRDLDNLSSTKSKNKGFSRLTELMLTGNPLQQSQANKIDNYKSEVTRRIPTVTLLDGQQIARIAFDVPTDTAGAQPVPAPSATTFPFEMLGTVMHGGISTELVGNFLMKYFELFDHNRPALIGAYNESCTFSVSANTNIPDRARIQGLQRKFPNQSKLSWGDWLDTPTGGSRNLTRTREWSKHDNRIRVGNQQVIEGISELPRTLHDLASSGNFVLDAMVVPHGNSPAMLLNIHGQFVEKPCDGLRSFDRTMILLPAEIANPGAKQAGWDLVILSDQLTVRAFSSSEVWKVGPMVVQPDAKRKEDAPAAAAIVPATSTPTPVLPPRMYAIPPHHQAELMQLPEAQQGLVAEFCQMTNLTPAVSVDCLGRTQGDVPMALAMVEAAKPSLGPQSFMQAQPQA</sequence>
<evidence type="ECO:0000256" key="1">
    <source>
        <dbReference type="ARBA" id="ARBA00004123"/>
    </source>
</evidence>
<evidence type="ECO:0000256" key="2">
    <source>
        <dbReference type="ARBA" id="ARBA00009285"/>
    </source>
</evidence>
<name>A0A0D7BEX5_9AGAR</name>
<dbReference type="InterPro" id="IPR032710">
    <property type="entry name" value="NTF2-like_dom_sf"/>
</dbReference>
<dbReference type="STRING" id="1314674.A0A0D7BEX5"/>
<evidence type="ECO:0000259" key="7">
    <source>
        <dbReference type="PROSITE" id="PS50177"/>
    </source>
</evidence>
<evidence type="ECO:0000256" key="4">
    <source>
        <dbReference type="ARBA" id="ARBA00022816"/>
    </source>
</evidence>
<dbReference type="PANTHER" id="PTHR10662:SF22">
    <property type="entry name" value="NUCLEAR RNA EXPORT FACTOR 1"/>
    <property type="match status" value="1"/>
</dbReference>
<keyword evidence="3" id="KW-0813">Transport</keyword>
<gene>
    <name evidence="8" type="ORF">CYLTODRAFT_421380</name>
</gene>
<evidence type="ECO:0000313" key="8">
    <source>
        <dbReference type="EMBL" id="KIY68730.1"/>
    </source>
</evidence>
<dbReference type="InterPro" id="IPR002075">
    <property type="entry name" value="NTF2_dom"/>
</dbReference>
<dbReference type="AlphaFoldDB" id="A0A0D7BEX5"/>
<proteinExistence type="inferred from homology"/>
<evidence type="ECO:0000313" key="9">
    <source>
        <dbReference type="Proteomes" id="UP000054007"/>
    </source>
</evidence>
<dbReference type="OrthoDB" id="25872at2759"/>
<comment type="subcellular location">
    <subcellularLocation>
        <location evidence="1">Nucleus</location>
    </subcellularLocation>
</comment>
<feature type="compositionally biased region" description="Basic residues" evidence="6">
    <location>
        <begin position="39"/>
        <end position="49"/>
    </location>
</feature>
<dbReference type="Gene3D" id="3.10.450.50">
    <property type="match status" value="1"/>
</dbReference>
<dbReference type="EMBL" id="KN880497">
    <property type="protein sequence ID" value="KIY68730.1"/>
    <property type="molecule type" value="Genomic_DNA"/>
</dbReference>
<dbReference type="SUPFAM" id="SSF52058">
    <property type="entry name" value="L domain-like"/>
    <property type="match status" value="1"/>
</dbReference>
<dbReference type="GO" id="GO:0016973">
    <property type="term" value="P:poly(A)+ mRNA export from nucleus"/>
    <property type="evidence" value="ECO:0007669"/>
    <property type="project" value="TreeGrafter"/>
</dbReference>
<dbReference type="Pfam" id="PF24048">
    <property type="entry name" value="LRR_NXF1-5"/>
    <property type="match status" value="1"/>
</dbReference>
<keyword evidence="5" id="KW-0539">Nucleus</keyword>
<dbReference type="PANTHER" id="PTHR10662">
    <property type="entry name" value="NUCLEAR RNA EXPORT FACTOR"/>
    <property type="match status" value="1"/>
</dbReference>
<feature type="domain" description="NTF2" evidence="7">
    <location>
        <begin position="306"/>
        <end position="484"/>
    </location>
</feature>
<dbReference type="InterPro" id="IPR030217">
    <property type="entry name" value="NXF_fam"/>
</dbReference>
<dbReference type="InterPro" id="IPR018222">
    <property type="entry name" value="Nuclear_transport_factor_2_euk"/>
</dbReference>
<feature type="region of interest" description="Disordered" evidence="6">
    <location>
        <begin position="1"/>
        <end position="77"/>
    </location>
</feature>